<dbReference type="STRING" id="1424659.SAMN05216368_1046"/>
<dbReference type="Proteomes" id="UP000199639">
    <property type="component" value="Unassembled WGS sequence"/>
</dbReference>
<name>A0A4V3I8E5_9MICO</name>
<dbReference type="RefSeq" id="WP_092339890.1">
    <property type="nucleotide sequence ID" value="NZ_FNIB01000004.1"/>
</dbReference>
<evidence type="ECO:0000313" key="3">
    <source>
        <dbReference type="Proteomes" id="UP000199639"/>
    </source>
</evidence>
<dbReference type="Proteomes" id="UP000298252">
    <property type="component" value="Unassembled WGS sequence"/>
</dbReference>
<reference evidence="1 3" key="1">
    <citation type="submission" date="2016-10" db="EMBL/GenBank/DDBJ databases">
        <authorList>
            <person name="Varghese N."/>
            <person name="Submissions S."/>
        </authorList>
    </citation>
    <scope>NUCLEOTIDE SEQUENCE [LARGE SCALE GENOMIC DNA]</scope>
    <source>
        <strain evidence="1 3">CGMCC 1.11215</strain>
    </source>
</reference>
<dbReference type="EMBL" id="SOFD01000035">
    <property type="protein sequence ID" value="TFB74404.1"/>
    <property type="molecule type" value="Genomic_DNA"/>
</dbReference>
<keyword evidence="4" id="KW-1185">Reference proteome</keyword>
<dbReference type="EMBL" id="FNIB01000004">
    <property type="protein sequence ID" value="SDN14779.1"/>
    <property type="molecule type" value="Genomic_DNA"/>
</dbReference>
<accession>A0A4V3I8E5</accession>
<sequence length="91" mass="9883">MTTLIAPVTHSAFPAVRGRRFVLVRDGLWRIVDPVGAVVGYIEREVSADKGGAGTGGADGDRFSARRVVFATRTRELGVFCRIDDAVDCFR</sequence>
<reference evidence="2 4" key="2">
    <citation type="submission" date="2019-03" db="EMBL/GenBank/DDBJ databases">
        <title>Genomics of glacier-inhabiting Cryobacterium strains.</title>
        <authorList>
            <person name="Liu Q."/>
            <person name="Xin Y.-H."/>
        </authorList>
    </citation>
    <scope>NUCLEOTIDE SEQUENCE [LARGE SCALE GENOMIC DNA]</scope>
    <source>
        <strain evidence="2 4">Hh8</strain>
    </source>
</reference>
<organism evidence="1 3">
    <name type="scientific">Cryobacterium flavum</name>
    <dbReference type="NCBI Taxonomy" id="1424659"/>
    <lineage>
        <taxon>Bacteria</taxon>
        <taxon>Bacillati</taxon>
        <taxon>Actinomycetota</taxon>
        <taxon>Actinomycetes</taxon>
        <taxon>Micrococcales</taxon>
        <taxon>Microbacteriaceae</taxon>
        <taxon>Cryobacterium</taxon>
    </lineage>
</organism>
<protein>
    <submittedName>
        <fullName evidence="2">DNA mismatch repair protein</fullName>
    </submittedName>
</protein>
<dbReference type="AlphaFoldDB" id="A0A4V3I8E5"/>
<proteinExistence type="predicted"/>
<gene>
    <name evidence="2" type="ORF">E3O21_13540</name>
    <name evidence="1" type="ORF">SAMN05216368_1046</name>
</gene>
<evidence type="ECO:0000313" key="4">
    <source>
        <dbReference type="Proteomes" id="UP000298252"/>
    </source>
</evidence>
<evidence type="ECO:0000313" key="1">
    <source>
        <dbReference type="EMBL" id="SDN14779.1"/>
    </source>
</evidence>
<evidence type="ECO:0000313" key="2">
    <source>
        <dbReference type="EMBL" id="TFB74404.1"/>
    </source>
</evidence>